<dbReference type="InterPro" id="IPR025427">
    <property type="entry name" value="DUF4160"/>
</dbReference>
<dbReference type="EMBL" id="SNRY01000336">
    <property type="protein sequence ID" value="KAA6342277.1"/>
    <property type="molecule type" value="Genomic_DNA"/>
</dbReference>
<gene>
    <name evidence="1" type="ORF">EZS27_009962</name>
</gene>
<sequence>MSPTVFLIRNIRFFFFSREEKRIHIHIRQLNKRAKFWVEPSIELAYNNGFNDSELKEIKMEIINNENTIREKWNSYFES</sequence>
<dbReference type="Pfam" id="PF13711">
    <property type="entry name" value="DUF4160"/>
    <property type="match status" value="1"/>
</dbReference>
<proteinExistence type="predicted"/>
<accession>A0A5J4S863</accession>
<evidence type="ECO:0000313" key="1">
    <source>
        <dbReference type="EMBL" id="KAA6342277.1"/>
    </source>
</evidence>
<name>A0A5J4S863_9ZZZZ</name>
<comment type="caution">
    <text evidence="1">The sequence shown here is derived from an EMBL/GenBank/DDBJ whole genome shotgun (WGS) entry which is preliminary data.</text>
</comment>
<evidence type="ECO:0008006" key="2">
    <source>
        <dbReference type="Google" id="ProtNLM"/>
    </source>
</evidence>
<dbReference type="AlphaFoldDB" id="A0A5J4S863"/>
<reference evidence="1" key="1">
    <citation type="submission" date="2019-03" db="EMBL/GenBank/DDBJ databases">
        <title>Single cell metagenomics reveals metabolic interactions within the superorganism composed of flagellate Streblomastix strix and complex community of Bacteroidetes bacteria on its surface.</title>
        <authorList>
            <person name="Treitli S.C."/>
            <person name="Kolisko M."/>
            <person name="Husnik F."/>
            <person name="Keeling P."/>
            <person name="Hampl V."/>
        </authorList>
    </citation>
    <scope>NUCLEOTIDE SEQUENCE</scope>
    <source>
        <strain evidence="1">STM</strain>
    </source>
</reference>
<organism evidence="1">
    <name type="scientific">termite gut metagenome</name>
    <dbReference type="NCBI Taxonomy" id="433724"/>
    <lineage>
        <taxon>unclassified sequences</taxon>
        <taxon>metagenomes</taxon>
        <taxon>organismal metagenomes</taxon>
    </lineage>
</organism>
<protein>
    <recommendedName>
        <fullName evidence="2">DUF4160 domain-containing protein</fullName>
    </recommendedName>
</protein>